<dbReference type="OrthoDB" id="1467499at2"/>
<keyword evidence="2" id="KW-1185">Reference proteome</keyword>
<sequence length="74" mass="8902">MFSKNPEDTRYMNQFLKAVDESTQKRRPTMVDKDQLLEQVRTEVFRAMQSDRSLQTHLLDYYHQHAGTLPFRIL</sequence>
<reference evidence="1 2" key="1">
    <citation type="journal article" date="2018" name="Antonie Van Leeuwenhoek">
        <title>Larkinella terrae sp. nov., isolated from soil on Jeju Island, South Korea.</title>
        <authorList>
            <person name="Ten L.N."/>
            <person name="Jeon J."/>
            <person name="Park S.J."/>
            <person name="Park S."/>
            <person name="Lee S.Y."/>
            <person name="Kim M.K."/>
            <person name="Jung H.Y."/>
        </authorList>
    </citation>
    <scope>NUCLEOTIDE SEQUENCE [LARGE SCALE GENOMIC DNA]</scope>
    <source>
        <strain evidence="1 2">KCTC 52001</strain>
    </source>
</reference>
<dbReference type="AlphaFoldDB" id="A0A7K0EK06"/>
<protein>
    <submittedName>
        <fullName evidence="1">Uncharacterized protein</fullName>
    </submittedName>
</protein>
<evidence type="ECO:0000313" key="1">
    <source>
        <dbReference type="EMBL" id="MRS62115.1"/>
    </source>
</evidence>
<dbReference type="EMBL" id="WJXZ01000006">
    <property type="protein sequence ID" value="MRS62115.1"/>
    <property type="molecule type" value="Genomic_DNA"/>
</dbReference>
<proteinExistence type="predicted"/>
<organism evidence="1 2">
    <name type="scientific">Larkinella terrae</name>
    <dbReference type="NCBI Taxonomy" id="2025311"/>
    <lineage>
        <taxon>Bacteria</taxon>
        <taxon>Pseudomonadati</taxon>
        <taxon>Bacteroidota</taxon>
        <taxon>Cytophagia</taxon>
        <taxon>Cytophagales</taxon>
        <taxon>Spirosomataceae</taxon>
        <taxon>Larkinella</taxon>
    </lineage>
</organism>
<gene>
    <name evidence="1" type="ORF">GJJ30_12510</name>
</gene>
<dbReference type="Proteomes" id="UP000441754">
    <property type="component" value="Unassembled WGS sequence"/>
</dbReference>
<evidence type="ECO:0000313" key="2">
    <source>
        <dbReference type="Proteomes" id="UP000441754"/>
    </source>
</evidence>
<comment type="caution">
    <text evidence="1">The sequence shown here is derived from an EMBL/GenBank/DDBJ whole genome shotgun (WGS) entry which is preliminary data.</text>
</comment>
<name>A0A7K0EK06_9BACT</name>
<dbReference type="RefSeq" id="WP_154175489.1">
    <property type="nucleotide sequence ID" value="NZ_WJXZ01000006.1"/>
</dbReference>
<accession>A0A7K0EK06</accession>